<protein>
    <submittedName>
        <fullName evidence="2">Uncharacterized protein</fullName>
    </submittedName>
</protein>
<feature type="non-terminal residue" evidence="2">
    <location>
        <position position="1"/>
    </location>
</feature>
<accession>A0A382AY41</accession>
<evidence type="ECO:0000313" key="2">
    <source>
        <dbReference type="EMBL" id="SVB05907.1"/>
    </source>
</evidence>
<proteinExistence type="predicted"/>
<dbReference type="AlphaFoldDB" id="A0A382AY41"/>
<reference evidence="2" key="1">
    <citation type="submission" date="2018-05" db="EMBL/GenBank/DDBJ databases">
        <authorList>
            <person name="Lanie J.A."/>
            <person name="Ng W.-L."/>
            <person name="Kazmierczak K.M."/>
            <person name="Andrzejewski T.M."/>
            <person name="Davidsen T.M."/>
            <person name="Wayne K.J."/>
            <person name="Tettelin H."/>
            <person name="Glass J.I."/>
            <person name="Rusch D."/>
            <person name="Podicherti R."/>
            <person name="Tsui H.-C.T."/>
            <person name="Winkler M.E."/>
        </authorList>
    </citation>
    <scope>NUCLEOTIDE SEQUENCE</scope>
</reference>
<feature type="compositionally biased region" description="Basic and acidic residues" evidence="1">
    <location>
        <begin position="44"/>
        <end position="54"/>
    </location>
</feature>
<evidence type="ECO:0000256" key="1">
    <source>
        <dbReference type="SAM" id="MobiDB-lite"/>
    </source>
</evidence>
<organism evidence="2">
    <name type="scientific">marine metagenome</name>
    <dbReference type="NCBI Taxonomy" id="408172"/>
    <lineage>
        <taxon>unclassified sequences</taxon>
        <taxon>metagenomes</taxon>
        <taxon>ecological metagenomes</taxon>
    </lineage>
</organism>
<feature type="region of interest" description="Disordered" evidence="1">
    <location>
        <begin position="1"/>
        <end position="54"/>
    </location>
</feature>
<feature type="non-terminal residue" evidence="2">
    <location>
        <position position="54"/>
    </location>
</feature>
<dbReference type="EMBL" id="UINC01027147">
    <property type="protein sequence ID" value="SVB05907.1"/>
    <property type="molecule type" value="Genomic_DNA"/>
</dbReference>
<gene>
    <name evidence="2" type="ORF">METZ01_LOCUS158761</name>
</gene>
<name>A0A382AY41_9ZZZZ</name>
<sequence>GSGISRRRRVESGIAQADPDPRLRQRSGGPSLESNKGHGLPVSKEARRPERYIM</sequence>